<evidence type="ECO:0000313" key="11">
    <source>
        <dbReference type="EMBL" id="HIV26086.1"/>
    </source>
</evidence>
<keyword evidence="1" id="KW-1003">Cell membrane</keyword>
<evidence type="ECO:0000256" key="2">
    <source>
        <dbReference type="ARBA" id="ARBA00022516"/>
    </source>
</evidence>
<organism evidence="11 12">
    <name type="scientific">Candidatus Scatomonas pullistercoris</name>
    <dbReference type="NCBI Taxonomy" id="2840920"/>
    <lineage>
        <taxon>Bacteria</taxon>
        <taxon>Bacillati</taxon>
        <taxon>Bacillota</taxon>
        <taxon>Clostridia</taxon>
        <taxon>Lachnospirales</taxon>
        <taxon>Lachnospiraceae</taxon>
        <taxon>Lachnospiraceae incertae sedis</taxon>
        <taxon>Candidatus Scatomonas</taxon>
    </lineage>
</organism>
<evidence type="ECO:0000256" key="10">
    <source>
        <dbReference type="SAM" id="Phobius"/>
    </source>
</evidence>
<dbReference type="InterPro" id="IPR003811">
    <property type="entry name" value="G3P_acylTferase_PlsY"/>
</dbReference>
<dbReference type="Pfam" id="PF02660">
    <property type="entry name" value="G3P_acyltransf"/>
    <property type="match status" value="1"/>
</dbReference>
<reference evidence="11" key="2">
    <citation type="journal article" date="2021" name="PeerJ">
        <title>Extensive microbial diversity within the chicken gut microbiome revealed by metagenomics and culture.</title>
        <authorList>
            <person name="Gilroy R."/>
            <person name="Ravi A."/>
            <person name="Getino M."/>
            <person name="Pursley I."/>
            <person name="Horton D.L."/>
            <person name="Alikhan N.F."/>
            <person name="Baker D."/>
            <person name="Gharbi K."/>
            <person name="Hall N."/>
            <person name="Watson M."/>
            <person name="Adriaenssens E.M."/>
            <person name="Foster-Nyarko E."/>
            <person name="Jarju S."/>
            <person name="Secka A."/>
            <person name="Antonio M."/>
            <person name="Oren A."/>
            <person name="Chaudhuri R.R."/>
            <person name="La Ragione R."/>
            <person name="Hildebrand F."/>
            <person name="Pallen M.J."/>
        </authorList>
    </citation>
    <scope>NUCLEOTIDE SEQUENCE</scope>
    <source>
        <strain evidence="11">CHK188-20938</strain>
    </source>
</reference>
<keyword evidence="6" id="KW-0443">Lipid metabolism</keyword>
<dbReference type="AlphaFoldDB" id="A0A9D1P3W1"/>
<dbReference type="GO" id="GO:0043772">
    <property type="term" value="F:acyl-phosphate glycerol-3-phosphate acyltransferase activity"/>
    <property type="evidence" value="ECO:0007669"/>
    <property type="project" value="InterPro"/>
</dbReference>
<comment type="caution">
    <text evidence="11">The sequence shown here is derived from an EMBL/GenBank/DDBJ whole genome shotgun (WGS) entry which is preliminary data.</text>
</comment>
<dbReference type="PANTHER" id="PTHR30309:SF0">
    <property type="entry name" value="GLYCEROL-3-PHOSPHATE ACYLTRANSFERASE-RELATED"/>
    <property type="match status" value="1"/>
</dbReference>
<dbReference type="Proteomes" id="UP000824169">
    <property type="component" value="Unassembled WGS sequence"/>
</dbReference>
<reference evidence="11" key="1">
    <citation type="submission" date="2020-10" db="EMBL/GenBank/DDBJ databases">
        <authorList>
            <person name="Gilroy R."/>
        </authorList>
    </citation>
    <scope>NUCLEOTIDE SEQUENCE</scope>
    <source>
        <strain evidence="11">CHK188-20938</strain>
    </source>
</reference>
<keyword evidence="11" id="KW-0012">Acyltransferase</keyword>
<evidence type="ECO:0000256" key="4">
    <source>
        <dbReference type="ARBA" id="ARBA00022692"/>
    </source>
</evidence>
<keyword evidence="5 10" id="KW-1133">Transmembrane helix</keyword>
<dbReference type="PANTHER" id="PTHR30309">
    <property type="entry name" value="INNER MEMBRANE PROTEIN YGIH"/>
    <property type="match status" value="1"/>
</dbReference>
<protein>
    <submittedName>
        <fullName evidence="11">Glycerol-3-phosphate acyltransferase</fullName>
    </submittedName>
</protein>
<dbReference type="EMBL" id="DVOO01000029">
    <property type="protein sequence ID" value="HIV26086.1"/>
    <property type="molecule type" value="Genomic_DNA"/>
</dbReference>
<dbReference type="SMART" id="SM01207">
    <property type="entry name" value="G3P_acyltransf"/>
    <property type="match status" value="1"/>
</dbReference>
<keyword evidence="3" id="KW-0808">Transferase</keyword>
<keyword evidence="7 10" id="KW-0472">Membrane</keyword>
<keyword evidence="4 10" id="KW-0812">Transmembrane</keyword>
<evidence type="ECO:0000256" key="7">
    <source>
        <dbReference type="ARBA" id="ARBA00023136"/>
    </source>
</evidence>
<evidence type="ECO:0000256" key="6">
    <source>
        <dbReference type="ARBA" id="ARBA00023098"/>
    </source>
</evidence>
<keyword evidence="8" id="KW-0594">Phospholipid biosynthesis</keyword>
<sequence>MELKVRLCSLAVGYLLGGILTAEIAAKVFAKKPIGKIGTGNPGMANVMANVGKKAGFFVLAGDILKTAAAMGLAWLLSGGEPRITVWYAGIGAILMLSRHYRGLARIAGGTEKKVFRKK</sequence>
<evidence type="ECO:0000256" key="3">
    <source>
        <dbReference type="ARBA" id="ARBA00022679"/>
    </source>
</evidence>
<evidence type="ECO:0000256" key="5">
    <source>
        <dbReference type="ARBA" id="ARBA00022989"/>
    </source>
</evidence>
<dbReference type="GO" id="GO:0005886">
    <property type="term" value="C:plasma membrane"/>
    <property type="evidence" value="ECO:0007669"/>
    <property type="project" value="InterPro"/>
</dbReference>
<evidence type="ECO:0000313" key="12">
    <source>
        <dbReference type="Proteomes" id="UP000824169"/>
    </source>
</evidence>
<evidence type="ECO:0000256" key="9">
    <source>
        <dbReference type="ARBA" id="ARBA00023264"/>
    </source>
</evidence>
<keyword evidence="9" id="KW-1208">Phospholipid metabolism</keyword>
<accession>A0A9D1P3W1</accession>
<feature type="transmembrane region" description="Helical" evidence="10">
    <location>
        <begin position="54"/>
        <end position="77"/>
    </location>
</feature>
<feature type="transmembrane region" description="Helical" evidence="10">
    <location>
        <begin position="84"/>
        <end position="101"/>
    </location>
</feature>
<gene>
    <name evidence="11" type="ORF">IAB71_09980</name>
</gene>
<dbReference type="GO" id="GO:0008654">
    <property type="term" value="P:phospholipid biosynthetic process"/>
    <property type="evidence" value="ECO:0007669"/>
    <property type="project" value="UniProtKB-KW"/>
</dbReference>
<evidence type="ECO:0000256" key="1">
    <source>
        <dbReference type="ARBA" id="ARBA00022475"/>
    </source>
</evidence>
<keyword evidence="2" id="KW-0444">Lipid biosynthesis</keyword>
<name>A0A9D1P3W1_9FIRM</name>
<proteinExistence type="predicted"/>
<evidence type="ECO:0000256" key="8">
    <source>
        <dbReference type="ARBA" id="ARBA00023209"/>
    </source>
</evidence>